<dbReference type="EMBL" id="FWFD01000003">
    <property type="protein sequence ID" value="SLM84531.1"/>
    <property type="molecule type" value="Genomic_DNA"/>
</dbReference>
<evidence type="ECO:0000259" key="5">
    <source>
        <dbReference type="Pfam" id="PF01420"/>
    </source>
</evidence>
<feature type="domain" description="Type I restriction modification DNA specificity" evidence="5">
    <location>
        <begin position="221"/>
        <end position="396"/>
    </location>
</feature>
<evidence type="ECO:0000256" key="2">
    <source>
        <dbReference type="ARBA" id="ARBA00022747"/>
    </source>
</evidence>
<keyword evidence="3" id="KW-0238">DNA-binding</keyword>
<dbReference type="PANTHER" id="PTHR30408:SF12">
    <property type="entry name" value="TYPE I RESTRICTION ENZYME MJAVIII SPECIFICITY SUBUNIT"/>
    <property type="match status" value="1"/>
</dbReference>
<dbReference type="EC" id="3.1.21.3" evidence="6"/>
<dbReference type="OrthoDB" id="9795776at2"/>
<proteinExistence type="inferred from homology"/>
<keyword evidence="6" id="KW-0378">Hydrolase</keyword>
<dbReference type="Gene3D" id="3.90.220.20">
    <property type="entry name" value="DNA methylase specificity domains"/>
    <property type="match status" value="2"/>
</dbReference>
<gene>
    <name evidence="6" type="ORF">FM121_00465</name>
</gene>
<keyword evidence="2" id="KW-0680">Restriction system</keyword>
<keyword evidence="7" id="KW-1185">Reference proteome</keyword>
<reference evidence="7" key="1">
    <citation type="submission" date="2017-02" db="EMBL/GenBank/DDBJ databases">
        <authorList>
            <person name="Dridi B."/>
        </authorList>
    </citation>
    <scope>NUCLEOTIDE SEQUENCE [LARGE SCALE GENOMIC DNA]</scope>
    <source>
        <strain evidence="7">bH819</strain>
    </source>
</reference>
<dbReference type="InterPro" id="IPR000055">
    <property type="entry name" value="Restrct_endonuc_typeI_TRD"/>
</dbReference>
<dbReference type="PANTHER" id="PTHR30408">
    <property type="entry name" value="TYPE-1 RESTRICTION ENZYME ECOKI SPECIFICITY PROTEIN"/>
    <property type="match status" value="1"/>
</dbReference>
<protein>
    <submittedName>
        <fullName evidence="6">Type I restriction-modification system, specificity subunit S</fullName>
        <ecNumber evidence="6">3.1.21.3</ecNumber>
    </submittedName>
</protein>
<dbReference type="Gene3D" id="1.10.287.1120">
    <property type="entry name" value="Bipartite methylase S protein"/>
    <property type="match status" value="1"/>
</dbReference>
<feature type="coiled-coil region" evidence="4">
    <location>
        <begin position="174"/>
        <end position="201"/>
    </location>
</feature>
<dbReference type="Pfam" id="PF01420">
    <property type="entry name" value="Methylase_S"/>
    <property type="match status" value="2"/>
</dbReference>
<organism evidence="6 7">
    <name type="scientific">Vagococcus fluvialis bH819</name>
    <dbReference type="NCBI Taxonomy" id="1255619"/>
    <lineage>
        <taxon>Bacteria</taxon>
        <taxon>Bacillati</taxon>
        <taxon>Bacillota</taxon>
        <taxon>Bacilli</taxon>
        <taxon>Lactobacillales</taxon>
        <taxon>Enterococcaceae</taxon>
        <taxon>Vagococcus</taxon>
    </lineage>
</organism>
<evidence type="ECO:0000313" key="7">
    <source>
        <dbReference type="Proteomes" id="UP000195918"/>
    </source>
</evidence>
<evidence type="ECO:0000256" key="3">
    <source>
        <dbReference type="ARBA" id="ARBA00023125"/>
    </source>
</evidence>
<dbReference type="InterPro" id="IPR052021">
    <property type="entry name" value="Type-I_RS_S_subunit"/>
</dbReference>
<dbReference type="AlphaFoldDB" id="A0A1X6WJR3"/>
<evidence type="ECO:0000256" key="4">
    <source>
        <dbReference type="SAM" id="Coils"/>
    </source>
</evidence>
<sequence>MKDQLIPDIRFEGYTEDWEQRKLGELGIVTTGKAFSSTEFDKNGKYLVITNKDISDSSRSKNTETDKITPRDKNIIEKFNLSGKNILVTMDGVNLGKTALYSNEDALLAQRVGRIQSSCLDFIFQLTINRTFLIKMQTLSVGNAIKHISLSQISNYSAMVPKTDEEQIKIGNFFKQLDETITLQERKLNLLKEQKKGYLQKMFPKKNEKFPELRFEGFTGDWEQRKLGELARFSKGNGYTKSDLIDSGTPIILYGSLYTNYQSSISKVKTYVELKEKSVISKGNEVIVPSSGESSEDISRASVVDTAGIILGGDLNIIKVTDLINPLFLALTISNGTQQKELSKRAQGKSVVHLNNSDLKSVNLIFPKTEEQTKIGNFFKQLDETITLQEQQLEKMKEMKKGFLQKLFI</sequence>
<dbReference type="GO" id="GO:0003677">
    <property type="term" value="F:DNA binding"/>
    <property type="evidence" value="ECO:0007669"/>
    <property type="project" value="UniProtKB-KW"/>
</dbReference>
<dbReference type="SUPFAM" id="SSF116734">
    <property type="entry name" value="DNA methylase specificity domain"/>
    <property type="match status" value="2"/>
</dbReference>
<dbReference type="GO" id="GO:0009035">
    <property type="term" value="F:type I site-specific deoxyribonuclease activity"/>
    <property type="evidence" value="ECO:0007669"/>
    <property type="project" value="UniProtKB-EC"/>
</dbReference>
<keyword evidence="4" id="KW-0175">Coiled coil</keyword>
<dbReference type="Proteomes" id="UP000195918">
    <property type="component" value="Unassembled WGS sequence"/>
</dbReference>
<feature type="domain" description="Type I restriction modification DNA specificity" evidence="5">
    <location>
        <begin position="16"/>
        <end position="192"/>
    </location>
</feature>
<accession>A0A1X6WJR3</accession>
<evidence type="ECO:0000313" key="6">
    <source>
        <dbReference type="EMBL" id="SLM84531.1"/>
    </source>
</evidence>
<evidence type="ECO:0000256" key="1">
    <source>
        <dbReference type="ARBA" id="ARBA00010923"/>
    </source>
</evidence>
<comment type="similarity">
    <text evidence="1">Belongs to the type-I restriction system S methylase family.</text>
</comment>
<dbReference type="GO" id="GO:0009307">
    <property type="term" value="P:DNA restriction-modification system"/>
    <property type="evidence" value="ECO:0007669"/>
    <property type="project" value="UniProtKB-KW"/>
</dbReference>
<name>A0A1X6WJR3_9ENTE</name>
<dbReference type="InterPro" id="IPR044946">
    <property type="entry name" value="Restrct_endonuc_typeI_TRD_sf"/>
</dbReference>
<dbReference type="RefSeq" id="WP_086950195.1">
    <property type="nucleotide sequence ID" value="NZ_FWFD01000003.1"/>
</dbReference>